<accession>A0A858NP29</accession>
<evidence type="ECO:0000313" key="1">
    <source>
        <dbReference type="EMBL" id="QJB21751.1"/>
    </source>
</evidence>
<name>A0A858NP29_9CAUD</name>
<keyword evidence="2" id="KW-1185">Reference proteome</keyword>
<protein>
    <submittedName>
        <fullName evidence="1">Minor tail protein</fullName>
    </submittedName>
</protein>
<dbReference type="EMBL" id="MT161381">
    <property type="protein sequence ID" value="QJB21751.1"/>
    <property type="molecule type" value="Genomic_DNA"/>
</dbReference>
<evidence type="ECO:0000313" key="2">
    <source>
        <dbReference type="Proteomes" id="UP000671938"/>
    </source>
</evidence>
<dbReference type="Proteomes" id="UP000671938">
    <property type="component" value="Segment"/>
</dbReference>
<gene>
    <name evidence="1" type="ORF">XccvBFoX1_gp12</name>
</gene>
<proteinExistence type="predicted"/>
<sequence length="181" mass="20273">MADIDPEVNIDILHAAIEDGIKAQFPDFLTVEFYRDDESEFIPTPACLLAMTEAEPLPGADAGTGQWTANLRFEAHIIMAHRSPATRMAVRKAALALATWLHQKRRFPPCDPLDVIAVEPDEFAPNADKFMVWRVEFVMQAFLGESAWKNDGAVPTNVLYSWSPQIGIGNEHHYKTLVPEQ</sequence>
<reference evidence="2" key="1">
    <citation type="submission" date="2020-03" db="EMBL/GenBank/DDBJ databases">
        <title>Development of an integrated pest management strategy to control Xanthomonas campestris pv. campestris by using bacteriophages.</title>
        <authorList>
            <person name="Holtappels D."/>
            <person name="Rombouts S."/>
            <person name="Lavigne R."/>
            <person name="Wagemans J."/>
        </authorList>
    </citation>
    <scope>NUCLEOTIDE SEQUENCE [LARGE SCALE GENOMIC DNA]</scope>
</reference>
<organism evidence="1 2">
    <name type="scientific">Xanthomonas phage FoX1</name>
    <dbReference type="NCBI Taxonomy" id="2723897"/>
    <lineage>
        <taxon>Viruses</taxon>
        <taxon>Duplodnaviria</taxon>
        <taxon>Heunggongvirae</taxon>
        <taxon>Uroviricota</taxon>
        <taxon>Caudoviricetes</taxon>
        <taxon>Foxunavirus</taxon>
        <taxon>Foxunavirus fox1</taxon>
    </lineage>
</organism>